<keyword evidence="2" id="KW-1185">Reference proteome</keyword>
<evidence type="ECO:0000313" key="1">
    <source>
        <dbReference type="EMBL" id="KAF2179592.1"/>
    </source>
</evidence>
<organism evidence="1 2">
    <name type="scientific">Zopfia rhizophila CBS 207.26</name>
    <dbReference type="NCBI Taxonomy" id="1314779"/>
    <lineage>
        <taxon>Eukaryota</taxon>
        <taxon>Fungi</taxon>
        <taxon>Dikarya</taxon>
        <taxon>Ascomycota</taxon>
        <taxon>Pezizomycotina</taxon>
        <taxon>Dothideomycetes</taxon>
        <taxon>Dothideomycetes incertae sedis</taxon>
        <taxon>Zopfiaceae</taxon>
        <taxon>Zopfia</taxon>
    </lineage>
</organism>
<dbReference type="OrthoDB" id="429813at2759"/>
<evidence type="ECO:0000313" key="2">
    <source>
        <dbReference type="Proteomes" id="UP000800200"/>
    </source>
</evidence>
<protein>
    <submittedName>
        <fullName evidence="1">Uncharacterized protein</fullName>
    </submittedName>
</protein>
<name>A0A6A6DMI7_9PEZI</name>
<sequence>MASGYKYFPTFFEQGILEKDPRIKSATIYRTGKRHLAVIIDLVNPPPPSYFENRDKVLKSTTTSLSTTTDAAADAPDPIVYEIWPVVQTVNDQVMKPSQILKRAVIVADPKRPPLRTGNGVAQKKLTEKLYQEELDWAFRT</sequence>
<dbReference type="Pfam" id="PF23562">
    <property type="entry name" value="AMP-binding_C_3"/>
    <property type="match status" value="1"/>
</dbReference>
<proteinExistence type="predicted"/>
<reference evidence="1" key="1">
    <citation type="journal article" date="2020" name="Stud. Mycol.">
        <title>101 Dothideomycetes genomes: a test case for predicting lifestyles and emergence of pathogens.</title>
        <authorList>
            <person name="Haridas S."/>
            <person name="Albert R."/>
            <person name="Binder M."/>
            <person name="Bloem J."/>
            <person name="Labutti K."/>
            <person name="Salamov A."/>
            <person name="Andreopoulos B."/>
            <person name="Baker S."/>
            <person name="Barry K."/>
            <person name="Bills G."/>
            <person name="Bluhm B."/>
            <person name="Cannon C."/>
            <person name="Castanera R."/>
            <person name="Culley D."/>
            <person name="Daum C."/>
            <person name="Ezra D."/>
            <person name="Gonzalez J."/>
            <person name="Henrissat B."/>
            <person name="Kuo A."/>
            <person name="Liang C."/>
            <person name="Lipzen A."/>
            <person name="Lutzoni F."/>
            <person name="Magnuson J."/>
            <person name="Mondo S."/>
            <person name="Nolan M."/>
            <person name="Ohm R."/>
            <person name="Pangilinan J."/>
            <person name="Park H.-J."/>
            <person name="Ramirez L."/>
            <person name="Alfaro M."/>
            <person name="Sun H."/>
            <person name="Tritt A."/>
            <person name="Yoshinaga Y."/>
            <person name="Zwiers L.-H."/>
            <person name="Turgeon B."/>
            <person name="Goodwin S."/>
            <person name="Spatafora J."/>
            <person name="Crous P."/>
            <person name="Grigoriev I."/>
        </authorList>
    </citation>
    <scope>NUCLEOTIDE SEQUENCE</scope>
    <source>
        <strain evidence="1">CBS 207.26</strain>
    </source>
</reference>
<gene>
    <name evidence="1" type="ORF">K469DRAFT_693961</name>
</gene>
<dbReference type="AlphaFoldDB" id="A0A6A6DMI7"/>
<accession>A0A6A6DMI7</accession>
<dbReference type="EMBL" id="ML994665">
    <property type="protein sequence ID" value="KAF2179592.1"/>
    <property type="molecule type" value="Genomic_DNA"/>
</dbReference>
<dbReference type="Proteomes" id="UP000800200">
    <property type="component" value="Unassembled WGS sequence"/>
</dbReference>